<evidence type="ECO:0000313" key="4">
    <source>
        <dbReference type="Proteomes" id="UP000324022"/>
    </source>
</evidence>
<proteinExistence type="predicted"/>
<dbReference type="OrthoDB" id="2553902at2759"/>
<dbReference type="InterPro" id="IPR052338">
    <property type="entry name" value="Transposase_5"/>
</dbReference>
<evidence type="ECO:0000259" key="2">
    <source>
        <dbReference type="Pfam" id="PF13358"/>
    </source>
</evidence>
<evidence type="ECO:0000313" key="3">
    <source>
        <dbReference type="EMBL" id="SPO30020.1"/>
    </source>
</evidence>
<dbReference type="GO" id="GO:0006313">
    <property type="term" value="P:DNA transposition"/>
    <property type="evidence" value="ECO:0007669"/>
    <property type="project" value="InterPro"/>
</dbReference>
<organism evidence="3 4">
    <name type="scientific">Ustilago trichophora</name>
    <dbReference type="NCBI Taxonomy" id="86804"/>
    <lineage>
        <taxon>Eukaryota</taxon>
        <taxon>Fungi</taxon>
        <taxon>Dikarya</taxon>
        <taxon>Basidiomycota</taxon>
        <taxon>Ustilaginomycotina</taxon>
        <taxon>Ustilaginomycetes</taxon>
        <taxon>Ustilaginales</taxon>
        <taxon>Ustilaginaceae</taxon>
        <taxon>Ustilago</taxon>
    </lineage>
</organism>
<dbReference type="PANTHER" id="PTHR23022:SF135">
    <property type="entry name" value="SI:DKEY-77F5.3"/>
    <property type="match status" value="1"/>
</dbReference>
<dbReference type="Pfam" id="PF01498">
    <property type="entry name" value="HTH_Tnp_Tc3_2"/>
    <property type="match status" value="1"/>
</dbReference>
<dbReference type="SUPFAM" id="SSF46689">
    <property type="entry name" value="Homeodomain-like"/>
    <property type="match status" value="1"/>
</dbReference>
<dbReference type="Gene3D" id="3.30.420.10">
    <property type="entry name" value="Ribonuclease H-like superfamily/Ribonuclease H"/>
    <property type="match status" value="1"/>
</dbReference>
<dbReference type="AlphaFoldDB" id="A0A5C3EIF5"/>
<feature type="domain" description="Transposase Tc1-like" evidence="1">
    <location>
        <begin position="78"/>
        <end position="137"/>
    </location>
</feature>
<dbReference type="NCBIfam" id="NF033545">
    <property type="entry name" value="transpos_IS630"/>
    <property type="match status" value="1"/>
</dbReference>
<accession>A0A5C3EIF5</accession>
<gene>
    <name evidence="3" type="ORF">UTRI_05859</name>
</gene>
<dbReference type="GO" id="GO:0003677">
    <property type="term" value="F:DNA binding"/>
    <property type="evidence" value="ECO:0007669"/>
    <property type="project" value="InterPro"/>
</dbReference>
<evidence type="ECO:0000259" key="1">
    <source>
        <dbReference type="Pfam" id="PF01498"/>
    </source>
</evidence>
<dbReference type="Proteomes" id="UP000324022">
    <property type="component" value="Unassembled WGS sequence"/>
</dbReference>
<keyword evidence="4" id="KW-1185">Reference proteome</keyword>
<reference evidence="3 4" key="1">
    <citation type="submission" date="2018-03" db="EMBL/GenBank/DDBJ databases">
        <authorList>
            <person name="Guldener U."/>
        </authorList>
    </citation>
    <scope>NUCLEOTIDE SEQUENCE [LARGE SCALE GENOMIC DNA]</scope>
    <source>
        <strain evidence="3 4">NBRC100155</strain>
    </source>
</reference>
<dbReference type="PANTHER" id="PTHR23022">
    <property type="entry name" value="TRANSPOSABLE ELEMENT-RELATED"/>
    <property type="match status" value="1"/>
</dbReference>
<dbReference type="Pfam" id="PF13358">
    <property type="entry name" value="DDE_3"/>
    <property type="match status" value="1"/>
</dbReference>
<feature type="domain" description="Tc1-like transposase DDE" evidence="2">
    <location>
        <begin position="147"/>
        <end position="303"/>
    </location>
</feature>
<dbReference type="InterPro" id="IPR047655">
    <property type="entry name" value="Transpos_IS630-like"/>
</dbReference>
<dbReference type="InterPro" id="IPR038717">
    <property type="entry name" value="Tc1-like_DDE_dom"/>
</dbReference>
<dbReference type="EMBL" id="OOIN01000031">
    <property type="protein sequence ID" value="SPO30020.1"/>
    <property type="molecule type" value="Genomic_DNA"/>
</dbReference>
<sequence>MPRIKYTTAHFVRLKELAKLGFSTREIAAKLSMSKSTAARLVKRFFGGEIEKNHGGRPPLLSSRQLSLLTRGLRQKLYTSATEASTHWLRVYNMQVSRQTLTRALKRAGLKHFVKRKKPLLTKRHKLRRLEFAKRYQYWTDYQWKNVIWSDECKVQRIGKGFGKRYWSRKPDFTIYVPTLQGGGHSIMIWGCMSWAGLGLMVYINGTLNSDRYCDLLEEALPGSLVKWKQKQAIPPRHRIIFQQDNARCHTSRITKEYFQEVGLNVLPWPAMSPDLNPIEHVWLQLKKALDKEKHTLKTKDDLITAINTFWEQFPKEAVQKLIRSMPRRLQALRNARGGHIKY</sequence>
<protein>
    <submittedName>
        <fullName evidence="3">Related to Transposase</fullName>
    </submittedName>
</protein>
<dbReference type="InterPro" id="IPR009057">
    <property type="entry name" value="Homeodomain-like_sf"/>
</dbReference>
<dbReference type="InterPro" id="IPR036397">
    <property type="entry name" value="RNaseH_sf"/>
</dbReference>
<name>A0A5C3EIF5_9BASI</name>
<dbReference type="InterPro" id="IPR002492">
    <property type="entry name" value="Transposase_Tc1-like"/>
</dbReference>
<dbReference type="GO" id="GO:0015074">
    <property type="term" value="P:DNA integration"/>
    <property type="evidence" value="ECO:0007669"/>
    <property type="project" value="InterPro"/>
</dbReference>